<dbReference type="OrthoDB" id="6236174at2759"/>
<dbReference type="WBParaSite" id="TASK_0000353601-mRNA-1">
    <property type="protein sequence ID" value="TASK_0000353601-mRNA-1"/>
    <property type="gene ID" value="TASK_0000353601"/>
</dbReference>
<keyword evidence="1" id="KW-0175">Coiled coil</keyword>
<feature type="region of interest" description="Disordered" evidence="2">
    <location>
        <begin position="636"/>
        <end position="659"/>
    </location>
</feature>
<evidence type="ECO:0000313" key="4">
    <source>
        <dbReference type="Proteomes" id="UP000282613"/>
    </source>
</evidence>
<feature type="region of interest" description="Disordered" evidence="2">
    <location>
        <begin position="692"/>
        <end position="797"/>
    </location>
</feature>
<feature type="region of interest" description="Disordered" evidence="2">
    <location>
        <begin position="551"/>
        <end position="571"/>
    </location>
</feature>
<organism evidence="5">
    <name type="scientific">Taenia asiatica</name>
    <name type="common">Asian tapeworm</name>
    <dbReference type="NCBI Taxonomy" id="60517"/>
    <lineage>
        <taxon>Eukaryota</taxon>
        <taxon>Metazoa</taxon>
        <taxon>Spiralia</taxon>
        <taxon>Lophotrochozoa</taxon>
        <taxon>Platyhelminthes</taxon>
        <taxon>Cestoda</taxon>
        <taxon>Eucestoda</taxon>
        <taxon>Cyclophyllidea</taxon>
        <taxon>Taeniidae</taxon>
        <taxon>Taenia</taxon>
    </lineage>
</organism>
<proteinExistence type="predicted"/>
<reference evidence="3 4" key="2">
    <citation type="submission" date="2018-11" db="EMBL/GenBank/DDBJ databases">
        <authorList>
            <consortium name="Pathogen Informatics"/>
        </authorList>
    </citation>
    <scope>NUCLEOTIDE SEQUENCE [LARGE SCALE GENOMIC DNA]</scope>
</reference>
<dbReference type="AlphaFoldDB" id="A0A158R7B6"/>
<keyword evidence="4" id="KW-1185">Reference proteome</keyword>
<evidence type="ECO:0000256" key="1">
    <source>
        <dbReference type="SAM" id="Coils"/>
    </source>
</evidence>
<feature type="region of interest" description="Disordered" evidence="2">
    <location>
        <begin position="245"/>
        <end position="269"/>
    </location>
</feature>
<evidence type="ECO:0000256" key="2">
    <source>
        <dbReference type="SAM" id="MobiDB-lite"/>
    </source>
</evidence>
<gene>
    <name evidence="3" type="ORF">TASK_LOCUS3537</name>
</gene>
<evidence type="ECO:0000313" key="3">
    <source>
        <dbReference type="EMBL" id="VDK31957.1"/>
    </source>
</evidence>
<dbReference type="Proteomes" id="UP000282613">
    <property type="component" value="Unassembled WGS sequence"/>
</dbReference>
<accession>A0A158R7B6</accession>
<reference evidence="5" key="1">
    <citation type="submission" date="2016-04" db="UniProtKB">
        <authorList>
            <consortium name="WormBaseParasite"/>
        </authorList>
    </citation>
    <scope>IDENTIFICATION</scope>
</reference>
<evidence type="ECO:0000313" key="5">
    <source>
        <dbReference type="WBParaSite" id="TASK_0000353601-mRNA-1"/>
    </source>
</evidence>
<feature type="compositionally biased region" description="Low complexity" evidence="2">
    <location>
        <begin position="739"/>
        <end position="748"/>
    </location>
</feature>
<feature type="coiled-coil region" evidence="1">
    <location>
        <begin position="900"/>
        <end position="934"/>
    </location>
</feature>
<protein>
    <submittedName>
        <fullName evidence="5">SAM domain-containing protein</fullName>
    </submittedName>
</protein>
<name>A0A158R7B6_TAEAS</name>
<feature type="compositionally biased region" description="Basic and acidic residues" evidence="2">
    <location>
        <begin position="727"/>
        <end position="736"/>
    </location>
</feature>
<sequence length="1004" mass="110198">MQSNKRDDFYVATGEGGATYPANISKGYSSPVSPVRLNSTTFSADPQRRIVNSSSGSFVKFTPSPFPRSDRSFPRSSIKQVIALPPSLLLEGSAYKAVFSMLLLLRCAMILKDPPNWNQLGTHVVSRSTAASIKTRDLKWALMTYPPSSPEQSPLRVTNRVIFDGHRAVTPQRRGVSPSREGNGKEKSFLKYLIVEGANMLEGIVKRIPKLLKPESISRPNDLPHLSSVSSTAENMYSQISAMTQLQSRGPRSPAKYMPSSRRGSNVDSSGVTFQMYVNGVEQSGLRSNSDTIKRRLLLDYELNRQKEAEDNEVLHTSTAPPYPAPPYFKELASLQARRGGATNTLGRHRNQRRRSQIGTVYIPSQPVDSSMTRSEYNDRVTFPTLTPAHTHTSWGLYTFHHSQPLPWLVLQIMNYRGNSTLASRVVPGGGGGGGINDYSSGSISAVTSPTIARGSIRSTEQASPNSVIEELQGRFQTSTRSGEKRPILKNASVNADYVTPVYQRRKATASTATATLASRPHHRSELALPTTTAGSFEQPLRSINAASTVRLDPDPNGTLRAAGSSGYRGGESNPFYSQSGAIYAPKGVPMVGNTDQGSDYLSVYFRIAERLIMPQPSSLMPQFYVSGRKAGTVKIQVRSRSEQASPTNGPPSSPRQAFRVASVGGGVGVVGGGVAFDDRICSKQVILPQTAPAPPQLSSRNPNTSSSVDGPQTEDEENLVLPSVREIIRQVEEMTLKNNSTHNSTTSLSRRQHHLHQQTANPGSPQHMSRSVVRSMNTDQHGGASNRSHSASSILTNGGSLSRMINHDGVYHSSDSNSADFYNDSFGKGVGWLSLISASPLSTVRVFPYFHSIPQHEKETLILMAGEMPQIPFSFFGVCTQAFHVARKGEQITNLPQDYQKLLEAFLEQRREIQRLRKEMVDKDRLIATLEKDIHMFCEVSFEIIFSLSLFFPSSPTPPPRRDLNLYSVDFYFHSYFGSLSFFSSISSSTTLTFRCASSSGED</sequence>
<feature type="compositionally biased region" description="Polar residues" evidence="2">
    <location>
        <begin position="758"/>
        <end position="797"/>
    </location>
</feature>
<dbReference type="EMBL" id="UYRS01018302">
    <property type="protein sequence ID" value="VDK31957.1"/>
    <property type="molecule type" value="Genomic_DNA"/>
</dbReference>
<feature type="compositionally biased region" description="Polar residues" evidence="2">
    <location>
        <begin position="697"/>
        <end position="711"/>
    </location>
</feature>